<dbReference type="VEuPathDB" id="TriTrypDB:BSAL_15665"/>
<evidence type="ECO:0000256" key="2">
    <source>
        <dbReference type="SAM" id="MobiDB-lite"/>
    </source>
</evidence>
<dbReference type="SMART" id="SM00360">
    <property type="entry name" value="RRM"/>
    <property type="match status" value="1"/>
</dbReference>
<dbReference type="AlphaFoldDB" id="A0A0S4JGY3"/>
<dbReference type="Pfam" id="PF00076">
    <property type="entry name" value="RRM_1"/>
    <property type="match status" value="1"/>
</dbReference>
<dbReference type="InterPro" id="IPR035979">
    <property type="entry name" value="RBD_domain_sf"/>
</dbReference>
<evidence type="ECO:0000313" key="4">
    <source>
        <dbReference type="EMBL" id="CUG88489.1"/>
    </source>
</evidence>
<dbReference type="InterPro" id="IPR012677">
    <property type="entry name" value="Nucleotide-bd_a/b_plait_sf"/>
</dbReference>
<keyword evidence="5" id="KW-1185">Reference proteome</keyword>
<dbReference type="OMA" id="FCQCGTI"/>
<feature type="region of interest" description="Disordered" evidence="2">
    <location>
        <begin position="229"/>
        <end position="326"/>
    </location>
</feature>
<name>A0A0S4JGY3_BODSA</name>
<proteinExistence type="predicted"/>
<sequence>MAAPPTAGGGRFGCYVGNIDASVPIETIRQVFSQCGQVLDASLNGRETDPYRFGFIDFSNEADRERALKFNGITLAGRQLKVGVSKGNVGRPGEGASNNRGGHGDAGISESTALLVQLVQSGAVNPANLTAEQQRLLSGALLGGMAPMGGGMAPPPMMPAPPMMGGMMPPHHGGGYGGGYAPQGAPSPYGGAPRGAPGGYRRGPPSANPPPSEELVMLRQAQRKTFFDKVTKEAERYQEKLQKRKNKRDGGSDGSDSDSSSSDDEEKRRRRSKEHRTERSGERRDDRRDDRRDERRDDRRDERQEHSTADRRDEQRQQPDDSRNAL</sequence>
<feature type="compositionally biased region" description="Basic and acidic residues" evidence="2">
    <location>
        <begin position="229"/>
        <end position="241"/>
    </location>
</feature>
<feature type="region of interest" description="Disordered" evidence="2">
    <location>
        <begin position="178"/>
        <end position="212"/>
    </location>
</feature>
<evidence type="ECO:0000256" key="1">
    <source>
        <dbReference type="PROSITE-ProRule" id="PRU00176"/>
    </source>
</evidence>
<evidence type="ECO:0000259" key="3">
    <source>
        <dbReference type="PROSITE" id="PS50102"/>
    </source>
</evidence>
<feature type="compositionally biased region" description="Basic and acidic residues" evidence="2">
    <location>
        <begin position="275"/>
        <end position="326"/>
    </location>
</feature>
<dbReference type="GO" id="GO:0003723">
    <property type="term" value="F:RNA binding"/>
    <property type="evidence" value="ECO:0007669"/>
    <property type="project" value="UniProtKB-UniRule"/>
</dbReference>
<feature type="domain" description="RRM" evidence="3">
    <location>
        <begin position="12"/>
        <end position="87"/>
    </location>
</feature>
<feature type="compositionally biased region" description="Gly residues" evidence="2">
    <location>
        <begin position="192"/>
        <end position="201"/>
    </location>
</feature>
<accession>A0A0S4JGY3</accession>
<protein>
    <submittedName>
        <fullName evidence="4">RNA-binding protein, putative</fullName>
    </submittedName>
</protein>
<dbReference type="EMBL" id="CYKH01001646">
    <property type="protein sequence ID" value="CUG88489.1"/>
    <property type="molecule type" value="Genomic_DNA"/>
</dbReference>
<dbReference type="InterPro" id="IPR000504">
    <property type="entry name" value="RRM_dom"/>
</dbReference>
<dbReference type="PANTHER" id="PTHR32343">
    <property type="entry name" value="SERINE/ARGININE-RICH SPLICING FACTOR"/>
    <property type="match status" value="1"/>
</dbReference>
<keyword evidence="1" id="KW-0694">RNA-binding</keyword>
<evidence type="ECO:0000313" key="5">
    <source>
        <dbReference type="Proteomes" id="UP000051952"/>
    </source>
</evidence>
<dbReference type="Gene3D" id="3.30.70.330">
    <property type="match status" value="1"/>
</dbReference>
<dbReference type="SUPFAM" id="SSF54928">
    <property type="entry name" value="RNA-binding domain, RBD"/>
    <property type="match status" value="1"/>
</dbReference>
<dbReference type="OrthoDB" id="439808at2759"/>
<dbReference type="PANTHER" id="PTHR32343:SF22">
    <property type="entry name" value="LD29830P"/>
    <property type="match status" value="1"/>
</dbReference>
<organism evidence="4 5">
    <name type="scientific">Bodo saltans</name>
    <name type="common">Flagellated protozoan</name>
    <dbReference type="NCBI Taxonomy" id="75058"/>
    <lineage>
        <taxon>Eukaryota</taxon>
        <taxon>Discoba</taxon>
        <taxon>Euglenozoa</taxon>
        <taxon>Kinetoplastea</taxon>
        <taxon>Metakinetoplastina</taxon>
        <taxon>Eubodonida</taxon>
        <taxon>Bodonidae</taxon>
        <taxon>Bodo</taxon>
    </lineage>
</organism>
<reference evidence="5" key="1">
    <citation type="submission" date="2015-09" db="EMBL/GenBank/DDBJ databases">
        <authorList>
            <consortium name="Pathogen Informatics"/>
        </authorList>
    </citation>
    <scope>NUCLEOTIDE SEQUENCE [LARGE SCALE GENOMIC DNA]</scope>
    <source>
        <strain evidence="5">Lake Konstanz</strain>
    </source>
</reference>
<dbReference type="PROSITE" id="PS50102">
    <property type="entry name" value="RRM"/>
    <property type="match status" value="1"/>
</dbReference>
<dbReference type="Proteomes" id="UP000051952">
    <property type="component" value="Unassembled WGS sequence"/>
</dbReference>
<gene>
    <name evidence="4" type="ORF">BSAL_15665</name>
</gene>
<feature type="compositionally biased region" description="Low complexity" evidence="2">
    <location>
        <begin position="182"/>
        <end position="191"/>
    </location>
</feature>